<gene>
    <name evidence="1" type="ORF">H6P81_007391</name>
</gene>
<evidence type="ECO:0000313" key="1">
    <source>
        <dbReference type="EMBL" id="KAG9454487.1"/>
    </source>
</evidence>
<protein>
    <submittedName>
        <fullName evidence="1">Uncharacterized protein</fullName>
    </submittedName>
</protein>
<organism evidence="1 2">
    <name type="scientific">Aristolochia fimbriata</name>
    <name type="common">White veined hardy Dutchman's pipe vine</name>
    <dbReference type="NCBI Taxonomy" id="158543"/>
    <lineage>
        <taxon>Eukaryota</taxon>
        <taxon>Viridiplantae</taxon>
        <taxon>Streptophyta</taxon>
        <taxon>Embryophyta</taxon>
        <taxon>Tracheophyta</taxon>
        <taxon>Spermatophyta</taxon>
        <taxon>Magnoliopsida</taxon>
        <taxon>Magnoliidae</taxon>
        <taxon>Piperales</taxon>
        <taxon>Aristolochiaceae</taxon>
        <taxon>Aristolochia</taxon>
    </lineage>
</organism>
<dbReference type="Proteomes" id="UP000825729">
    <property type="component" value="Unassembled WGS sequence"/>
</dbReference>
<reference evidence="1 2" key="1">
    <citation type="submission" date="2021-07" db="EMBL/GenBank/DDBJ databases">
        <title>The Aristolochia fimbriata genome: insights into angiosperm evolution, floral development and chemical biosynthesis.</title>
        <authorList>
            <person name="Jiao Y."/>
        </authorList>
    </citation>
    <scope>NUCLEOTIDE SEQUENCE [LARGE SCALE GENOMIC DNA]</scope>
    <source>
        <strain evidence="1">IBCAS-2021</strain>
        <tissue evidence="1">Leaf</tissue>
    </source>
</reference>
<comment type="caution">
    <text evidence="1">The sequence shown here is derived from an EMBL/GenBank/DDBJ whole genome shotgun (WGS) entry which is preliminary data.</text>
</comment>
<dbReference type="EMBL" id="JAINDJ010000003">
    <property type="protein sequence ID" value="KAG9454487.1"/>
    <property type="molecule type" value="Genomic_DNA"/>
</dbReference>
<proteinExistence type="predicted"/>
<sequence>MTSKLEKDQSLPSTTSAALFRIYNLVGINRDKARVDKTILKWVKGMNRIEGDKTEMHDIYSSQWVYQKEALKLQAKENRDHGTVG</sequence>
<dbReference type="AlphaFoldDB" id="A0AAV7F3W7"/>
<evidence type="ECO:0000313" key="2">
    <source>
        <dbReference type="Proteomes" id="UP000825729"/>
    </source>
</evidence>
<keyword evidence="2" id="KW-1185">Reference proteome</keyword>
<name>A0AAV7F3W7_ARIFI</name>
<accession>A0AAV7F3W7</accession>